<feature type="compositionally biased region" description="Basic and acidic residues" evidence="4">
    <location>
        <begin position="303"/>
        <end position="312"/>
    </location>
</feature>
<dbReference type="InterPro" id="IPR053051">
    <property type="entry name" value="HDAC_complex_subunit"/>
</dbReference>
<dbReference type="GO" id="GO:0061186">
    <property type="term" value="P:negative regulation of silent mating-type cassette heterochromatin formation"/>
    <property type="evidence" value="ECO:0007669"/>
    <property type="project" value="TreeGrafter"/>
</dbReference>
<feature type="compositionally biased region" description="Basic and acidic residues" evidence="4">
    <location>
        <begin position="253"/>
        <end position="265"/>
    </location>
</feature>
<dbReference type="GO" id="GO:0070210">
    <property type="term" value="C:Rpd3L-Expanded complex"/>
    <property type="evidence" value="ECO:0007669"/>
    <property type="project" value="TreeGrafter"/>
</dbReference>
<feature type="compositionally biased region" description="Basic and acidic residues" evidence="4">
    <location>
        <begin position="183"/>
        <end position="193"/>
    </location>
</feature>
<dbReference type="GO" id="GO:0033698">
    <property type="term" value="C:Rpd3L complex"/>
    <property type="evidence" value="ECO:0007669"/>
    <property type="project" value="TreeGrafter"/>
</dbReference>
<evidence type="ECO:0000256" key="2">
    <source>
        <dbReference type="ARBA" id="ARBA00022771"/>
    </source>
</evidence>
<evidence type="ECO:0000256" key="1">
    <source>
        <dbReference type="ARBA" id="ARBA00022723"/>
    </source>
</evidence>
<feature type="compositionally biased region" description="Low complexity" evidence="4">
    <location>
        <begin position="408"/>
        <end position="428"/>
    </location>
</feature>
<dbReference type="InterPro" id="IPR013083">
    <property type="entry name" value="Znf_RING/FYVE/PHD"/>
</dbReference>
<dbReference type="PANTHER" id="PTHR47793:SF1">
    <property type="entry name" value="HISTONE DEACETYLASE COMPLEX SUBUNIT CTI6"/>
    <property type="match status" value="1"/>
</dbReference>
<keyword evidence="1" id="KW-0479">Metal-binding</keyword>
<feature type="compositionally biased region" description="Basic and acidic residues" evidence="4">
    <location>
        <begin position="200"/>
        <end position="210"/>
    </location>
</feature>
<dbReference type="AlphaFoldDB" id="A0AAN8EKV3"/>
<name>A0AAN8EKV3_9EURO</name>
<evidence type="ECO:0000313" key="7">
    <source>
        <dbReference type="Proteomes" id="UP001316803"/>
    </source>
</evidence>
<keyword evidence="7" id="KW-1185">Reference proteome</keyword>
<feature type="domain" description="Zinc finger PHD-type" evidence="5">
    <location>
        <begin position="49"/>
        <end position="114"/>
    </location>
</feature>
<dbReference type="InterPro" id="IPR001965">
    <property type="entry name" value="Znf_PHD"/>
</dbReference>
<feature type="compositionally biased region" description="Polar residues" evidence="4">
    <location>
        <begin position="436"/>
        <end position="449"/>
    </location>
</feature>
<keyword evidence="3" id="KW-0862">Zinc</keyword>
<reference evidence="6 7" key="1">
    <citation type="submission" date="2022-12" db="EMBL/GenBank/DDBJ databases">
        <title>Genomic features and morphological characterization of a novel Knufia sp. strain isolated from spacecraft assembly facility.</title>
        <authorList>
            <person name="Teixeira M."/>
            <person name="Chander A.M."/>
            <person name="Stajich J.E."/>
            <person name="Venkateswaran K."/>
        </authorList>
    </citation>
    <scope>NUCLEOTIDE SEQUENCE [LARGE SCALE GENOMIC DNA]</scope>
    <source>
        <strain evidence="6 7">FJI-L2-BK-P2</strain>
    </source>
</reference>
<organism evidence="6 7">
    <name type="scientific">Knufia fluminis</name>
    <dbReference type="NCBI Taxonomy" id="191047"/>
    <lineage>
        <taxon>Eukaryota</taxon>
        <taxon>Fungi</taxon>
        <taxon>Dikarya</taxon>
        <taxon>Ascomycota</taxon>
        <taxon>Pezizomycotina</taxon>
        <taxon>Eurotiomycetes</taxon>
        <taxon>Chaetothyriomycetidae</taxon>
        <taxon>Chaetothyriales</taxon>
        <taxon>Trichomeriaceae</taxon>
        <taxon>Knufia</taxon>
    </lineage>
</organism>
<gene>
    <name evidence="6" type="primary">CTI6</name>
    <name evidence="6" type="ORF">OHC33_004977</name>
</gene>
<evidence type="ECO:0000313" key="6">
    <source>
        <dbReference type="EMBL" id="KAK5953708.1"/>
    </source>
</evidence>
<feature type="compositionally biased region" description="Polar residues" evidence="4">
    <location>
        <begin position="364"/>
        <end position="373"/>
    </location>
</feature>
<feature type="compositionally biased region" description="Basic and acidic residues" evidence="4">
    <location>
        <begin position="20"/>
        <end position="29"/>
    </location>
</feature>
<dbReference type="GO" id="GO:0061188">
    <property type="term" value="P:negative regulation of rDNA heterochromatin formation"/>
    <property type="evidence" value="ECO:0007669"/>
    <property type="project" value="TreeGrafter"/>
</dbReference>
<dbReference type="EMBL" id="JAKLMC020000010">
    <property type="protein sequence ID" value="KAK5953708.1"/>
    <property type="molecule type" value="Genomic_DNA"/>
</dbReference>
<dbReference type="SMART" id="SM00249">
    <property type="entry name" value="PHD"/>
    <property type="match status" value="1"/>
</dbReference>
<evidence type="ECO:0000256" key="3">
    <source>
        <dbReference type="ARBA" id="ARBA00022833"/>
    </source>
</evidence>
<dbReference type="GO" id="GO:0008270">
    <property type="term" value="F:zinc ion binding"/>
    <property type="evidence" value="ECO:0007669"/>
    <property type="project" value="UniProtKB-KW"/>
</dbReference>
<dbReference type="Gene3D" id="3.30.40.10">
    <property type="entry name" value="Zinc/RING finger domain, C3HC4 (zinc finger)"/>
    <property type="match status" value="1"/>
</dbReference>
<feature type="compositionally biased region" description="Basic residues" evidence="4">
    <location>
        <begin position="320"/>
        <end position="336"/>
    </location>
</feature>
<dbReference type="PROSITE" id="PS01359">
    <property type="entry name" value="ZF_PHD_1"/>
    <property type="match status" value="1"/>
</dbReference>
<dbReference type="Proteomes" id="UP001316803">
    <property type="component" value="Unassembled WGS sequence"/>
</dbReference>
<dbReference type="SUPFAM" id="SSF57903">
    <property type="entry name" value="FYVE/PHD zinc finger"/>
    <property type="match status" value="1"/>
</dbReference>
<dbReference type="InterPro" id="IPR011011">
    <property type="entry name" value="Znf_FYVE_PHD"/>
</dbReference>
<proteinExistence type="predicted"/>
<keyword evidence="2" id="KW-0863">Zinc-finger</keyword>
<comment type="caution">
    <text evidence="6">The sequence shown here is derived from an EMBL/GenBank/DDBJ whole genome shotgun (WGS) entry which is preliminary data.</text>
</comment>
<evidence type="ECO:0000256" key="4">
    <source>
        <dbReference type="SAM" id="MobiDB-lite"/>
    </source>
</evidence>
<feature type="compositionally biased region" description="Basic and acidic residues" evidence="4">
    <location>
        <begin position="274"/>
        <end position="289"/>
    </location>
</feature>
<protein>
    <submittedName>
        <fullName evidence="6">Histone deacetylase complex subunit</fullName>
    </submittedName>
</protein>
<feature type="region of interest" description="Disordered" evidence="4">
    <location>
        <begin position="402"/>
        <end position="449"/>
    </location>
</feature>
<feature type="region of interest" description="Disordered" evidence="4">
    <location>
        <begin position="137"/>
        <end position="381"/>
    </location>
</feature>
<accession>A0AAN8EKV3</accession>
<dbReference type="PANTHER" id="PTHR47793">
    <property type="entry name" value="HISTONE DEACETYLASE COMPLEX SUBUNIT CTI6"/>
    <property type="match status" value="1"/>
</dbReference>
<evidence type="ECO:0000259" key="5">
    <source>
        <dbReference type="SMART" id="SM00249"/>
    </source>
</evidence>
<sequence>MDEADAMSRSEQSAPRRSRRGAEQEKEVSIKQPPVEDDDNEAIEDDVTRCICGHADYPGPSQGIRDQYGTAALTEDMGNFFVQCDNCHVWQHGGCMGLHDESIIPDEYYCEKCRPDFHKVIKPNNIRSTKSSRYLPVLEGSSRTAPLTPADQARMKDLRNKALQNTKRRATMNSRTAYDEDEALRQAIEESKADGTLGKRSREDAEDHRPTNKRQRTVSSNSDASPKRSHSPEPEKVLLGKNGTKLRGAAARNNREKELREKQKQDVAAQKAEAANKRNARSERRRVDESPPPTPTISPSKPTESKSSKSKADTPQPVKAKARGGARPGARGKRVGRNQYTRDLYDPSDTHRLDSDRNGHHSPHGTNGESGRSSKARTHPARMSLNEMKKRVAAIMEFTSQMQTQHCSSNSNASKNSSSNPNGSGNHSRSSDGRKGNSTPSGTQLGGTPTSKLIEAVTAGLQDVDDGKIPFVNEAEFTKLGSTQMMEALMKELVGWQSQYGVYSR</sequence>
<dbReference type="Pfam" id="PF20826">
    <property type="entry name" value="PHD_5"/>
    <property type="match status" value="1"/>
</dbReference>
<feature type="compositionally biased region" description="Basic and acidic residues" evidence="4">
    <location>
        <begin position="343"/>
        <end position="359"/>
    </location>
</feature>
<feature type="region of interest" description="Disordered" evidence="4">
    <location>
        <begin position="1"/>
        <end position="41"/>
    </location>
</feature>
<dbReference type="InterPro" id="IPR019786">
    <property type="entry name" value="Zinc_finger_PHD-type_CS"/>
</dbReference>